<feature type="compositionally biased region" description="Basic and acidic residues" evidence="2">
    <location>
        <begin position="2006"/>
        <end position="2029"/>
    </location>
</feature>
<feature type="compositionally biased region" description="Basic and acidic residues" evidence="2">
    <location>
        <begin position="1198"/>
        <end position="1214"/>
    </location>
</feature>
<feature type="compositionally biased region" description="Low complexity" evidence="2">
    <location>
        <begin position="1056"/>
        <end position="1071"/>
    </location>
</feature>
<protein>
    <submittedName>
        <fullName evidence="3">Uncharacterized protein</fullName>
    </submittedName>
</protein>
<organism evidence="3 4">
    <name type="scientific">Toxoplasma gondii GAB2-2007-GAL-DOM2</name>
    <dbReference type="NCBI Taxonomy" id="1130820"/>
    <lineage>
        <taxon>Eukaryota</taxon>
        <taxon>Sar</taxon>
        <taxon>Alveolata</taxon>
        <taxon>Apicomplexa</taxon>
        <taxon>Conoidasida</taxon>
        <taxon>Coccidia</taxon>
        <taxon>Eucoccidiorida</taxon>
        <taxon>Eimeriorina</taxon>
        <taxon>Sarcocystidae</taxon>
        <taxon>Toxoplasma</taxon>
    </lineage>
</organism>
<feature type="region of interest" description="Disordered" evidence="2">
    <location>
        <begin position="2635"/>
        <end position="2660"/>
    </location>
</feature>
<feature type="compositionally biased region" description="Basic and acidic residues" evidence="2">
    <location>
        <begin position="1027"/>
        <end position="1036"/>
    </location>
</feature>
<gene>
    <name evidence="3" type="ORF">TGDOM2_247050</name>
</gene>
<feature type="region of interest" description="Disordered" evidence="2">
    <location>
        <begin position="905"/>
        <end position="1071"/>
    </location>
</feature>
<feature type="compositionally biased region" description="Low complexity" evidence="2">
    <location>
        <begin position="1101"/>
        <end position="1117"/>
    </location>
</feature>
<feature type="compositionally biased region" description="Polar residues" evidence="2">
    <location>
        <begin position="478"/>
        <end position="495"/>
    </location>
</feature>
<feature type="region of interest" description="Disordered" evidence="2">
    <location>
        <begin position="1096"/>
        <end position="1419"/>
    </location>
</feature>
<proteinExistence type="predicted"/>
<feature type="compositionally biased region" description="Basic and acidic residues" evidence="2">
    <location>
        <begin position="1235"/>
        <end position="1252"/>
    </location>
</feature>
<feature type="coiled-coil region" evidence="1">
    <location>
        <begin position="2097"/>
        <end position="2149"/>
    </location>
</feature>
<feature type="region of interest" description="Disordered" evidence="2">
    <location>
        <begin position="530"/>
        <end position="780"/>
    </location>
</feature>
<feature type="compositionally biased region" description="Low complexity" evidence="2">
    <location>
        <begin position="88"/>
        <end position="100"/>
    </location>
</feature>
<feature type="compositionally biased region" description="Polar residues" evidence="2">
    <location>
        <begin position="1596"/>
        <end position="1605"/>
    </location>
</feature>
<evidence type="ECO:0000313" key="4">
    <source>
        <dbReference type="Proteomes" id="UP000028837"/>
    </source>
</evidence>
<feature type="coiled-coil region" evidence="1">
    <location>
        <begin position="1742"/>
        <end position="1846"/>
    </location>
</feature>
<dbReference type="SMR" id="A0A086KR14"/>
<name>A0A086KR14_TOXGO</name>
<feature type="compositionally biased region" description="Low complexity" evidence="2">
    <location>
        <begin position="48"/>
        <end position="66"/>
    </location>
</feature>
<sequence length="2660" mass="287265">MARYEAVGNMGEPAPESRFSLVSPRETVEEAMSPFRHSSLSPLGQAASPFLSPIPSLSSSPSSSPFRLWAQAGEYDEHCRRASPGPNSAPASQSPRASQRGPLNPRRSRGEPRFGCSAPTGPPATDLLQAKAFFPRRPRESQTSADARASVRQPRNSFSFPPVVPESPFCKVGASSLSLLSKKPPAQTPFRVPSALAASPVSDAHVPVGEATHPSASAGARAAPSASPLRAPFSVSPSRFNGLHGTPGRGPLLLSELDTPFHLVRMNKGTTFLAGRHAKTVFQPSPSPGTGGPSATEASRESLEAPAQRPPTSVSGGGEELKREQGGPPGAAVGTLEAGVRLENFEGDGGRDARAGRDGRRDEDARQPSRFGLRASRTADSRETEREKRTEAGESFVGFYTSAEKQEVRLTEERRQKDPCEGFQDSFSRFSPHSGAPPLDQSRFPRHFESRGDGPFSASPVQTEAPRGLAGTAASRANGDSGQETAAETESSSPGNAILFSVPSPTTAAAAEILRSRQLLQKAERMLRAATVVAPREKPEEGRRSFSEPRPQSSVSGLPRPSDEENVIYAPAGAHAWSVSPPAAGHSPQSAAPAAEATNAALSRGVLTPNGSSRADPAATAPPSGQTREDLSACARREAEPRRERRQEEAQASSGYCVADRDAPFSRMNASEESLTLLETQEGSGGNPLLGSWLLSHAEIARERHTGKEEGKTAGAGQSAGVQEEPKSDGAPKQQPSRCTTAGSEPLSSSSSGIVSAVPPGCVRSSPQRQRSRLGIRPRAAHTRDFDGALFYSSLPQMGLEVGFSHDAQAPAERRGFSGTRTQSAFFLSVDSRVAEAKSQSTAAPSGDLPGLGSSAWLPTEAAHRLQCSDTPEAGMPAIALPPARSREGRERPDGAHAFLRATEAERAEEGASRHSEAAVSQEAPSVSGASAGLACSRAGHREEEGEAGAGARWGERSQAGERTEAYGEIGQRHPDGEVSRAEVEQHTTSHSSSRSGSFSAHSQQVLGLHASSPVFRHSPFPLSPRETGDRGEHPLARTADFGVPATDTENTSPLSFRSASSKSISSSPSSLYHRGLAAREHFSFSFFSPFRERSRKGEAGAHSGGTSPATGSTSPHLESDADGRGVQTPEGVGERETAGQRDSRLRDQPADHSDFAASGQELQDTRAFGGYSVPPASLHPGAQLARETGTSPSVSEFPRHACHNHEGYRDSEAGRGTAVFPVSPLPGSAPHRSAQREETATKQYEETRGDPEDAETAGAYLSGRGRVERWRGRGLEGERDSVLTEELRESTHGYPNFRSSGLPAASASARRAAGPLTAQAEVEEEGWEGQEMAEKRIWEGREGQDGRLHGARGRDPCSPASADPREREVGGRFDTLSPSARAIGFPPLSRSGEVHVHPGGRGPATRAAPHGFVGREEHPHFGRQTSLFEQSLQAFQEDFLEPSEHASASSSVSRFQTVYRESQRRDGRSTGVASDGGESAGASWRGPAESARFGAEARVSLSAFAADAHGCLESDAPEDAFEEDDLSHILPMVQFVNAELLAAGFEVLPAPFPPSTAPRQRGPDGFGPGEERLFHVNERVPLGVDGSDGRPMQAATDTQLTSPSAGRLRGPRLTADAAAYGRHAEGEHRVGQGRGRGAEDAEAGATVERETAVQRLALEENGGGAEEQRGAREIDSQARAALLYDTALTVPKNATDEAYIQSEVYVHRVLEAMTDKLHEVLAAYRTRGERMGELRREASTAAGLVAKCNGLQEEKEEAAKQISLLRNRVSELEREKAELSVAAEGHAGLLARLQEAEKTAQTLRGQARLQRTQLRQKEIEKERLAERLETVLREEQNREARARRALENLVSPASFALTPRGERGEKRDGFARRVDRGMALTGKNANKVLVEVARHYEGKVKALQREVASLAHALEVSVHPRDSGDTGGNERRRCGGPLFFDEEETAVCMHFTTVGTHPETWREQKKRQASWSRRGFEKLRISGSVPSLLKADHGVASAVWTAEFTQKEQGKEEHEMGRGSAADSERTGVDAVALASQRRSRSVAASTSRETETSEFGGRTRFSLSCCSEGRGTRRQQRSRFDERLCQTNAFMEADLQDISRILEHFKNEKLRLETRLSRSRCAEEETQQRLRGRIVELENRVEELEADLRTRPTLDAHRLLQQQLLDLQDELNPKKQESWRHADPRSLMRQDRLQRTLRSSTVGLRNEDHAALLQTCCLAANCSHPEKLPAVIQRLIATSHKLPPLECFFEFVALLAVGRLPTPSEADVILSSLVAMSVARHAHRNYTQLRRAFAQAVERDSTKPARSSWSFAPLDEELEDLQARHSQQIQRLQQTQLAVSSSGVYGNDEREQRVKATLSLLRTQHRDAVALFQKAAQEETQALWCLLPPRPAVGRGGVSAAGEIGDSDGDETTSREEKELVRVLQKRLVFASAEECADKVQAALGRVDALAGFFRILCEMLQIPTSGATFAQVEAAVSNLVKENQQQHALLEEQQKHLLRQQSLLLSLHHSASSPLPTIRESKGEDEEEERESSPQTGILLRHEIAQHSRDNAGANSVERHGGDPRDVCPDAEANEAERSKREGEQEKTERDAHAAAAVATVNALQQLLKVDRVTLILPKLSEILGRVQRLTNAPAVSPELSAAYSASPRQGPNEEDE</sequence>
<feature type="compositionally biased region" description="Low complexity" evidence="2">
    <location>
        <begin position="671"/>
        <end position="680"/>
    </location>
</feature>
<feature type="region of interest" description="Disordered" evidence="2">
    <location>
        <begin position="872"/>
        <end position="892"/>
    </location>
</feature>
<feature type="region of interest" description="Disordered" evidence="2">
    <location>
        <begin position="2006"/>
        <end position="2057"/>
    </location>
</feature>
<feature type="compositionally biased region" description="Polar residues" evidence="2">
    <location>
        <begin position="734"/>
        <end position="747"/>
    </location>
</feature>
<feature type="compositionally biased region" description="Low complexity" evidence="2">
    <location>
        <begin position="2032"/>
        <end position="2049"/>
    </location>
</feature>
<feature type="region of interest" description="Disordered" evidence="2">
    <location>
        <begin position="30"/>
        <end position="157"/>
    </location>
</feature>
<evidence type="ECO:0000256" key="2">
    <source>
        <dbReference type="SAM" id="MobiDB-lite"/>
    </source>
</evidence>
<feature type="compositionally biased region" description="Basic and acidic residues" evidence="2">
    <location>
        <begin position="1133"/>
        <end position="1155"/>
    </location>
</feature>
<dbReference type="Proteomes" id="UP000028837">
    <property type="component" value="Unassembled WGS sequence"/>
</dbReference>
<accession>A0A086KR14</accession>
<feature type="compositionally biased region" description="Basic and acidic residues" evidence="2">
    <location>
        <begin position="348"/>
        <end position="367"/>
    </location>
</feature>
<feature type="compositionally biased region" description="Basic and acidic residues" evidence="2">
    <location>
        <begin position="2560"/>
        <end position="2571"/>
    </location>
</feature>
<feature type="compositionally biased region" description="Basic residues" evidence="2">
    <location>
        <begin position="770"/>
        <end position="780"/>
    </location>
</feature>
<feature type="region of interest" description="Disordered" evidence="2">
    <location>
        <begin position="1"/>
        <end position="20"/>
    </location>
</feature>
<feature type="compositionally biased region" description="Low complexity" evidence="2">
    <location>
        <begin position="990"/>
        <end position="1003"/>
    </location>
</feature>
<reference evidence="3 4" key="1">
    <citation type="submission" date="2014-02" db="EMBL/GenBank/DDBJ databases">
        <authorList>
            <person name="Sibley D."/>
            <person name="Venepally P."/>
            <person name="Karamycheva S."/>
            <person name="Hadjithomas M."/>
            <person name="Khan A."/>
            <person name="Brunk B."/>
            <person name="Roos D."/>
            <person name="Caler E."/>
            <person name="Lorenzi H."/>
        </authorList>
    </citation>
    <scope>NUCLEOTIDE SEQUENCE [LARGE SCALE GENOMIC DNA]</scope>
    <source>
        <strain evidence="3 4">GAB2-2007-GAL-DOM2</strain>
    </source>
</reference>
<feature type="compositionally biased region" description="Basic and acidic residues" evidence="2">
    <location>
        <begin position="905"/>
        <end position="917"/>
    </location>
</feature>
<evidence type="ECO:0000256" key="1">
    <source>
        <dbReference type="SAM" id="Coils"/>
    </source>
</evidence>
<feature type="region of interest" description="Disordered" evidence="2">
    <location>
        <begin position="1584"/>
        <end position="1610"/>
    </location>
</feature>
<evidence type="ECO:0000313" key="3">
    <source>
        <dbReference type="EMBL" id="KFG46832.1"/>
    </source>
</evidence>
<feature type="compositionally biased region" description="Basic and acidic residues" evidence="2">
    <location>
        <begin position="377"/>
        <end position="392"/>
    </location>
</feature>
<feature type="compositionally biased region" description="Basic and acidic residues" evidence="2">
    <location>
        <begin position="627"/>
        <end position="649"/>
    </location>
</feature>
<dbReference type="VEuPathDB" id="ToxoDB:TGDOM2_247050"/>
<dbReference type="EMBL" id="AHZU02000244">
    <property type="protein sequence ID" value="KFG46832.1"/>
    <property type="molecule type" value="Genomic_DNA"/>
</dbReference>
<feature type="region of interest" description="Disordered" evidence="2">
    <location>
        <begin position="1444"/>
        <end position="1488"/>
    </location>
</feature>
<feature type="compositionally biased region" description="Basic and acidic residues" evidence="2">
    <location>
        <begin position="2543"/>
        <end position="2553"/>
    </location>
</feature>
<feature type="compositionally biased region" description="Low complexity" evidence="2">
    <location>
        <begin position="591"/>
        <end position="601"/>
    </location>
</feature>
<feature type="compositionally biased region" description="Basic and acidic residues" evidence="2">
    <location>
        <begin position="954"/>
        <end position="988"/>
    </location>
</feature>
<feature type="compositionally biased region" description="Basic and acidic residues" evidence="2">
    <location>
        <begin position="2578"/>
        <end position="2596"/>
    </location>
</feature>
<feature type="compositionally biased region" description="Basic and acidic residues" evidence="2">
    <location>
        <begin position="1333"/>
        <end position="1356"/>
    </location>
</feature>
<feature type="compositionally biased region" description="Basic and acidic residues" evidence="2">
    <location>
        <begin position="404"/>
        <end position="420"/>
    </location>
</feature>
<keyword evidence="1" id="KW-0175">Coiled coil</keyword>
<comment type="caution">
    <text evidence="3">The sequence shown here is derived from an EMBL/GenBank/DDBJ whole genome shotgun (WGS) entry which is preliminary data.</text>
</comment>
<feature type="compositionally biased region" description="Basic and acidic residues" evidence="2">
    <location>
        <begin position="1266"/>
        <end position="1292"/>
    </location>
</feature>
<feature type="region of interest" description="Disordered" evidence="2">
    <location>
        <begin position="277"/>
        <end position="501"/>
    </location>
</feature>
<feature type="compositionally biased region" description="Basic and acidic residues" evidence="2">
    <location>
        <begin position="535"/>
        <end position="547"/>
    </location>
</feature>
<feature type="region of interest" description="Disordered" evidence="2">
    <location>
        <begin position="2512"/>
        <end position="2597"/>
    </location>
</feature>
<feature type="region of interest" description="Disordered" evidence="2">
    <location>
        <begin position="1622"/>
        <end position="1648"/>
    </location>
</feature>
<feature type="compositionally biased region" description="Low complexity" evidence="2">
    <location>
        <begin position="1300"/>
        <end position="1321"/>
    </location>
</feature>
<feature type="compositionally biased region" description="Basic and acidic residues" evidence="2">
    <location>
        <begin position="699"/>
        <end position="712"/>
    </location>
</feature>
<dbReference type="OrthoDB" id="332080at2759"/>